<evidence type="ECO:0000313" key="2">
    <source>
        <dbReference type="Proteomes" id="UP001515480"/>
    </source>
</evidence>
<dbReference type="PANTHER" id="PTHR33390">
    <property type="entry name" value="STRESS UP-REGULATED NOD 19 PROTEIN"/>
    <property type="match status" value="1"/>
</dbReference>
<evidence type="ECO:0000313" key="1">
    <source>
        <dbReference type="EMBL" id="KAL1514750.1"/>
    </source>
</evidence>
<name>A0AB34J7E5_PRYPA</name>
<accession>A0AB34J7E5</accession>
<dbReference type="PANTHER" id="PTHR33390:SF1">
    <property type="entry name" value="STRESS UP-REGULATED NOD 19 PROTEIN"/>
    <property type="match status" value="1"/>
</dbReference>
<proteinExistence type="predicted"/>
<dbReference type="Pfam" id="PF07712">
    <property type="entry name" value="SURNod19"/>
    <property type="match status" value="1"/>
</dbReference>
<dbReference type="InterPro" id="IPR011692">
    <property type="entry name" value="Stress_up-reg_Nod19"/>
</dbReference>
<gene>
    <name evidence="1" type="ORF">AB1Y20_003836</name>
</gene>
<sequence>MLLLSSAAPMASSAVSFSLHDRTVAPHAALPYNVTTETYYSQPIPLKAGHMIFTLPSLTPLTMPPGVVALTGFFGDIVDEQHRPVPLSSVYDHHWIAVNSIHRNEICSQALDYVFGIGAESRWNPITFPSGYGYVVNNSEVKWAANIHLLRTEGLAGDNLLRAAKECNECYYAAGKGELCTPEQNGTFLCCAEGDSAGVASCPTREDNLPPERVYYLRYRVSYTRELRAITPVHVSVATAPDCALFYEVLRQSEEHPFHVAHMEFVAETNTTVLLAIGHLHVGGVNISMLVNDVRVCTSYPRYGRQQGVAGDELGYLVQMSQCVNESTGPVHWKEGDRIRIESWYDASPHDPRLLYSDGTHLNVMGYMYLAYTRASPPPSLAAGVTQRVDMMAPMDLKQSVVRGTRVWTRVPATQDLRGVGS</sequence>
<reference evidence="1 2" key="1">
    <citation type="journal article" date="2024" name="Science">
        <title>Giant polyketide synthase enzymes in the biosynthesis of giant marine polyether toxins.</title>
        <authorList>
            <person name="Fallon T.R."/>
            <person name="Shende V.V."/>
            <person name="Wierzbicki I.H."/>
            <person name="Pendleton A.L."/>
            <person name="Watervoot N.F."/>
            <person name="Auber R.P."/>
            <person name="Gonzalez D.J."/>
            <person name="Wisecaver J.H."/>
            <person name="Moore B.S."/>
        </authorList>
    </citation>
    <scope>NUCLEOTIDE SEQUENCE [LARGE SCALE GENOMIC DNA]</scope>
    <source>
        <strain evidence="1 2">12B1</strain>
    </source>
</reference>
<dbReference type="Proteomes" id="UP001515480">
    <property type="component" value="Unassembled WGS sequence"/>
</dbReference>
<dbReference type="EMBL" id="JBGBPQ010000012">
    <property type="protein sequence ID" value="KAL1514750.1"/>
    <property type="molecule type" value="Genomic_DNA"/>
</dbReference>
<keyword evidence="2" id="KW-1185">Reference proteome</keyword>
<organism evidence="1 2">
    <name type="scientific">Prymnesium parvum</name>
    <name type="common">Toxic golden alga</name>
    <dbReference type="NCBI Taxonomy" id="97485"/>
    <lineage>
        <taxon>Eukaryota</taxon>
        <taxon>Haptista</taxon>
        <taxon>Haptophyta</taxon>
        <taxon>Prymnesiophyceae</taxon>
        <taxon>Prymnesiales</taxon>
        <taxon>Prymnesiaceae</taxon>
        <taxon>Prymnesium</taxon>
    </lineage>
</organism>
<comment type="caution">
    <text evidence="1">The sequence shown here is derived from an EMBL/GenBank/DDBJ whole genome shotgun (WGS) entry which is preliminary data.</text>
</comment>
<protein>
    <submittedName>
        <fullName evidence="1">Uncharacterized protein</fullName>
    </submittedName>
</protein>
<dbReference type="AlphaFoldDB" id="A0AB34J7E5"/>